<reference evidence="1" key="1">
    <citation type="journal article" date="2011" name="J. Bacteriol.">
        <title>Genome Sequence of an Erwinia amylovora Strain with Pathogenicity Restricted to Rubus Plants.</title>
        <authorList>
            <person name="Powney R."/>
            <person name="Smits T.H."/>
            <person name="Sawbridge T."/>
            <person name="Frey B."/>
            <person name="Blom J."/>
            <person name="Frey J.E."/>
            <person name="Plummer K.M."/>
            <person name="Beer S.V."/>
            <person name="Luck J."/>
            <person name="Duffy B."/>
            <person name="Rodoni B."/>
        </authorList>
    </citation>
    <scope>NUCLEOTIDE SEQUENCE</scope>
    <source>
        <strain evidence="1">ATCC BAA-2158</strain>
    </source>
</reference>
<protein>
    <submittedName>
        <fullName evidence="1">Uncharacterized protein</fullName>
    </submittedName>
</protein>
<evidence type="ECO:0000313" key="1">
    <source>
        <dbReference type="EMBL" id="CBX80167.1"/>
    </source>
</evidence>
<name>E5B3W4_ERWAM</name>
<gene>
    <name evidence="1" type="ORF">EAIL5_1347</name>
</gene>
<dbReference type="AlphaFoldDB" id="E5B3W4"/>
<accession>E5B3W4</accession>
<organism evidence="1">
    <name type="scientific">Erwinia amylovora ATCC BAA-2158</name>
    <dbReference type="NCBI Taxonomy" id="889211"/>
    <lineage>
        <taxon>Bacteria</taxon>
        <taxon>Pseudomonadati</taxon>
        <taxon>Pseudomonadota</taxon>
        <taxon>Gammaproteobacteria</taxon>
        <taxon>Enterobacterales</taxon>
        <taxon>Erwiniaceae</taxon>
        <taxon>Erwinia</taxon>
    </lineage>
</organism>
<sequence length="49" mass="5579">METRQPALNKHQLVLVVAGPKNSLISTDKYPVSGSEWWILCQQQYPPAR</sequence>
<dbReference type="EMBL" id="FR719190">
    <property type="protein sequence ID" value="CBX80167.1"/>
    <property type="molecule type" value="Genomic_DNA"/>
</dbReference>
<proteinExistence type="predicted"/>